<organism evidence="1 2">
    <name type="scientific">Panagrolaimus davidi</name>
    <dbReference type="NCBI Taxonomy" id="227884"/>
    <lineage>
        <taxon>Eukaryota</taxon>
        <taxon>Metazoa</taxon>
        <taxon>Ecdysozoa</taxon>
        <taxon>Nematoda</taxon>
        <taxon>Chromadorea</taxon>
        <taxon>Rhabditida</taxon>
        <taxon>Tylenchina</taxon>
        <taxon>Panagrolaimomorpha</taxon>
        <taxon>Panagrolaimoidea</taxon>
        <taxon>Panagrolaimidae</taxon>
        <taxon>Panagrolaimus</taxon>
    </lineage>
</organism>
<keyword evidence="1" id="KW-1185">Reference proteome</keyword>
<name>A0A914QEK8_9BILA</name>
<evidence type="ECO:0000313" key="2">
    <source>
        <dbReference type="WBParaSite" id="PDA_v2.g30119.t1"/>
    </source>
</evidence>
<dbReference type="WBParaSite" id="PDA_v2.g30119.t1">
    <property type="protein sequence ID" value="PDA_v2.g30119.t1"/>
    <property type="gene ID" value="PDA_v2.g30119"/>
</dbReference>
<protein>
    <submittedName>
        <fullName evidence="2">Uncharacterized protein</fullName>
    </submittedName>
</protein>
<dbReference type="Proteomes" id="UP000887578">
    <property type="component" value="Unplaced"/>
</dbReference>
<reference evidence="2" key="1">
    <citation type="submission" date="2022-11" db="UniProtKB">
        <authorList>
            <consortium name="WormBaseParasite"/>
        </authorList>
    </citation>
    <scope>IDENTIFICATION</scope>
</reference>
<dbReference type="AlphaFoldDB" id="A0A914QEK8"/>
<proteinExistence type="predicted"/>
<evidence type="ECO:0000313" key="1">
    <source>
        <dbReference type="Proteomes" id="UP000887578"/>
    </source>
</evidence>
<accession>A0A914QEK8</accession>
<sequence length="173" mass="19625">MENLSLSETAISTPSNFPLDVYKWIKNNASAKMALKLMAVCKFFQHKNGFPYFVVKNVESCGNVWIFITLDGKRIACEKIEDISKRLWITGKVDLVINQNVASTMLQKTVVCNIQKLQLDNQRITLDEFKQLTDGGKVEMCDIMQTIITNENGEIVSLEDICECIPNVKKLVM</sequence>